<reference evidence="8" key="1">
    <citation type="submission" date="2021-05" db="EMBL/GenBank/DDBJ databases">
        <authorList>
            <person name="Pietrasiak N."/>
            <person name="Ward R."/>
            <person name="Stajich J.E."/>
            <person name="Kurbessoian T."/>
        </authorList>
    </citation>
    <scope>NUCLEOTIDE SEQUENCE</scope>
    <source>
        <strain evidence="8">UHER 2000/2452</strain>
    </source>
</reference>
<proteinExistence type="inferred from homology"/>
<dbReference type="InterPro" id="IPR018970">
    <property type="entry name" value="Xul5P/Fru6P_PKetolase_N"/>
</dbReference>
<feature type="domain" description="Xylulose 5-phosphate/Fructose 6-phosphate phosphoketolase N-terminal" evidence="7">
    <location>
        <begin position="30"/>
        <end position="390"/>
    </location>
</feature>
<dbReference type="CDD" id="cd02011">
    <property type="entry name" value="TPP_PK"/>
    <property type="match status" value="1"/>
</dbReference>
<dbReference type="PROSITE" id="PS60003">
    <property type="entry name" value="PHOSPHOKETOLASE_2"/>
    <property type="match status" value="1"/>
</dbReference>
<dbReference type="HAMAP" id="MF_01403">
    <property type="entry name" value="Phosphoketolase"/>
    <property type="match status" value="1"/>
</dbReference>
<dbReference type="FunFam" id="3.40.50.970:FF:000011">
    <property type="entry name" value="Pyruvate dehydrogenase E1 component"/>
    <property type="match status" value="1"/>
</dbReference>
<reference evidence="8" key="2">
    <citation type="journal article" date="2022" name="Microbiol. Resour. Announc.">
        <title>Metagenome Sequencing to Explore Phylogenomics of Terrestrial Cyanobacteria.</title>
        <authorList>
            <person name="Ward R.D."/>
            <person name="Stajich J.E."/>
            <person name="Johansen J.R."/>
            <person name="Huntemann M."/>
            <person name="Clum A."/>
            <person name="Foster B."/>
            <person name="Foster B."/>
            <person name="Roux S."/>
            <person name="Palaniappan K."/>
            <person name="Varghese N."/>
            <person name="Mukherjee S."/>
            <person name="Reddy T.B.K."/>
            <person name="Daum C."/>
            <person name="Copeland A."/>
            <person name="Chen I.A."/>
            <person name="Ivanova N.N."/>
            <person name="Kyrpides N.C."/>
            <person name="Shapiro N."/>
            <person name="Eloe-Fadrosh E.A."/>
            <person name="Pietrasiak N."/>
        </authorList>
    </citation>
    <scope>NUCLEOTIDE SEQUENCE</scope>
    <source>
        <strain evidence="8">UHER 2000/2452</strain>
    </source>
</reference>
<dbReference type="EC" id="4.1.2.-" evidence="5"/>
<dbReference type="InterPro" id="IPR019789">
    <property type="entry name" value="Xul5P/Fru6P_PKetolase_ThDP_BS"/>
</dbReference>
<comment type="cofactor">
    <cofactor evidence="1 5">
        <name>thiamine diphosphate</name>
        <dbReference type="ChEBI" id="CHEBI:58937"/>
    </cofactor>
</comment>
<dbReference type="FunFam" id="3.40.50.970:FF:000091">
    <property type="entry name" value="Xylulose-5-phosphate/fructose-6-phosphate phosphoketolase"/>
    <property type="match status" value="1"/>
</dbReference>
<dbReference type="SUPFAM" id="SSF52518">
    <property type="entry name" value="Thiamin diphosphate-binding fold (THDP-binding)"/>
    <property type="match status" value="2"/>
</dbReference>
<sequence length="824" mass="92789">MVATPPKPTLDTSISAFGTARSTVEGAPLSAEELRKTHAYWRACNYLAIGMIYLRDNPLLRSPLTIEQIKHRILGHWGTSPGLSFVYTHLNRLIKQQDLNMIFLAGPGHGAPGVLGPCYLEGTYSEVYPDKSEDEEGLQRFFKQFSFPGGIGSHCTPETPGSINEGGELGYSLSHAYGAAYDNPDLIAAVMVGDGESETGPLATAWHSNKFLNPIRDGAVLPILHLNGYKINNPTLLARVSHQELEDLFRGYGYTPYFVEGSDPETMHQAIAATLDHCVGEIKQIQASARSTGVAKRARWPMIVLRSPKGWTCPKEIDGHKVEGFWRAHQVPMADVATNEGHFQILEQWMRSYKPEELFDASGKLIPELKDLVPKGERRMSANPIANGGMVRKALRMPDFRDYGVEVIHPGAIEVENTKPLGVFLRDIMQRNMDNFRVFGPDENTSNKLTAIYEVSKKLWMAEYFPEDQDGGELAIDGRVMEMLSEHTLEGWLEGYVLTGRHGFFSTYESFVHIIDSMINQHCKWLEICQHIPWRAAISSVNLLITSTVWRQDHNGFTHQDPGFLDVVLNKSPDVTRIYLPPDVNSLLSVADHCLQSVDYVNVIVCDKQLHLQYMDMDTAIKHCTKGLGIWDWASTDRGSEPDVVVACAGDTPTLEALAATVMLRENFSDLKLRFINVVDLFKLQPDTEHPHGLSDRDFDSLFTLDKPIIFNFHGYPWLVHRLTYRRNNHHNLHVRGYKEKGNINTPLELAINNQIDRFSIAIDVIDRVPKLQVAGAHAKEEFRNQQIECLNYAHENGIDMPEILNWRWTASPSEDPSHEDAPH</sequence>
<evidence type="ECO:0000313" key="8">
    <source>
        <dbReference type="EMBL" id="MBW4662564.1"/>
    </source>
</evidence>
<dbReference type="PIRSF" id="PIRSF017245">
    <property type="entry name" value="Phosphoketolase"/>
    <property type="match status" value="1"/>
</dbReference>
<dbReference type="NCBIfam" id="NF003619">
    <property type="entry name" value="PRK05261.1-4"/>
    <property type="match status" value="1"/>
</dbReference>
<dbReference type="InterPro" id="IPR019790">
    <property type="entry name" value="Xul5P/Fru6P_PKetolase_CS"/>
</dbReference>
<dbReference type="InterPro" id="IPR018969">
    <property type="entry name" value="Xul5P/Fru6P_PKetolase_C"/>
</dbReference>
<dbReference type="PROSITE" id="PS60002">
    <property type="entry name" value="PHOSPHOKETOLASE_1"/>
    <property type="match status" value="1"/>
</dbReference>
<evidence type="ECO:0000256" key="4">
    <source>
        <dbReference type="ARBA" id="ARBA00023239"/>
    </source>
</evidence>
<dbReference type="PANTHER" id="PTHR31273">
    <property type="entry name" value="PHOSPHOKETOLASE-RELATED"/>
    <property type="match status" value="1"/>
</dbReference>
<keyword evidence="3 5" id="KW-0786">Thiamine pyrophosphate</keyword>
<evidence type="ECO:0000256" key="1">
    <source>
        <dbReference type="ARBA" id="ARBA00001964"/>
    </source>
</evidence>
<keyword evidence="4 5" id="KW-0456">Lyase</keyword>
<comment type="caution">
    <text evidence="8">The sequence shown here is derived from an EMBL/GenBank/DDBJ whole genome shotgun (WGS) entry which is preliminary data.</text>
</comment>
<name>A0A951QH87_9CYAN</name>
<dbReference type="InterPro" id="IPR009014">
    <property type="entry name" value="Transketo_C/PFOR_II"/>
</dbReference>
<dbReference type="NCBIfam" id="NF003617">
    <property type="entry name" value="PRK05261.1-2"/>
    <property type="match status" value="1"/>
</dbReference>
<accession>A0A951QH87</accession>
<evidence type="ECO:0000256" key="5">
    <source>
        <dbReference type="HAMAP-Rule" id="MF_01403"/>
    </source>
</evidence>
<dbReference type="InterPro" id="IPR023962">
    <property type="entry name" value="Phosphoketolase"/>
</dbReference>
<comment type="similarity">
    <text evidence="2 5">Belongs to the XFP family.</text>
</comment>
<evidence type="ECO:0000313" key="9">
    <source>
        <dbReference type="Proteomes" id="UP000757435"/>
    </source>
</evidence>
<dbReference type="InterPro" id="IPR005593">
    <property type="entry name" value="Xul5P/Fru6P_PKetolase"/>
</dbReference>
<dbReference type="Pfam" id="PF09363">
    <property type="entry name" value="XFP_C"/>
    <property type="match status" value="1"/>
</dbReference>
<evidence type="ECO:0000259" key="6">
    <source>
        <dbReference type="Pfam" id="PF09363"/>
    </source>
</evidence>
<evidence type="ECO:0000256" key="3">
    <source>
        <dbReference type="ARBA" id="ARBA00023052"/>
    </source>
</evidence>
<evidence type="ECO:0000259" key="7">
    <source>
        <dbReference type="Pfam" id="PF09364"/>
    </source>
</evidence>
<dbReference type="GO" id="GO:0005975">
    <property type="term" value="P:carbohydrate metabolic process"/>
    <property type="evidence" value="ECO:0007669"/>
    <property type="project" value="InterPro"/>
</dbReference>
<dbReference type="Gene3D" id="3.40.50.970">
    <property type="match status" value="2"/>
</dbReference>
<dbReference type="InterPro" id="IPR029061">
    <property type="entry name" value="THDP-binding"/>
</dbReference>
<evidence type="ECO:0000256" key="2">
    <source>
        <dbReference type="ARBA" id="ARBA00005623"/>
    </source>
</evidence>
<dbReference type="EMBL" id="JAHHHD010000085">
    <property type="protein sequence ID" value="MBW4662564.1"/>
    <property type="molecule type" value="Genomic_DNA"/>
</dbReference>
<dbReference type="Pfam" id="PF09364">
    <property type="entry name" value="XFP_N"/>
    <property type="match status" value="1"/>
</dbReference>
<dbReference type="Pfam" id="PF03894">
    <property type="entry name" value="XFP"/>
    <property type="match status" value="1"/>
</dbReference>
<dbReference type="Gene3D" id="3.40.50.920">
    <property type="match status" value="1"/>
</dbReference>
<dbReference type="GO" id="GO:0016832">
    <property type="term" value="F:aldehyde-lyase activity"/>
    <property type="evidence" value="ECO:0007669"/>
    <property type="project" value="UniProtKB-UniRule"/>
</dbReference>
<dbReference type="AlphaFoldDB" id="A0A951QH87"/>
<feature type="domain" description="Xylulose 5-phosphate/Fructose 6-phosphate phosphoketolase C-terminal" evidence="6">
    <location>
        <begin position="608"/>
        <end position="809"/>
    </location>
</feature>
<dbReference type="PANTHER" id="PTHR31273:SF0">
    <property type="entry name" value="PHOSPHOKETOLASE-RELATED"/>
    <property type="match status" value="1"/>
</dbReference>
<organism evidence="8 9">
    <name type="scientific">Drouetiella hepatica Uher 2000/2452</name>
    <dbReference type="NCBI Taxonomy" id="904376"/>
    <lineage>
        <taxon>Bacteria</taxon>
        <taxon>Bacillati</taxon>
        <taxon>Cyanobacteriota</taxon>
        <taxon>Cyanophyceae</taxon>
        <taxon>Oculatellales</taxon>
        <taxon>Oculatellaceae</taxon>
        <taxon>Drouetiella</taxon>
    </lineage>
</organism>
<protein>
    <recommendedName>
        <fullName evidence="5">Probable phosphoketolase</fullName>
        <ecNumber evidence="5">4.1.2.-</ecNumber>
    </recommendedName>
</protein>
<dbReference type="Proteomes" id="UP000757435">
    <property type="component" value="Unassembled WGS sequence"/>
</dbReference>
<gene>
    <name evidence="8" type="ORF">KME15_28295</name>
</gene>